<name>A0ABX7XAV9_9FLAO</name>
<dbReference type="EMBL" id="CP072842">
    <property type="protein sequence ID" value="QTV05024.1"/>
    <property type="molecule type" value="Genomic_DNA"/>
</dbReference>
<evidence type="ECO:0000313" key="2">
    <source>
        <dbReference type="Proteomes" id="UP000672011"/>
    </source>
</evidence>
<sequence>MRKFILINLIFFSFSFNSCLKVNEKLVENRISNKQENITNKHIDVSTNSTNIDSLFSKYPATN</sequence>
<dbReference type="Proteomes" id="UP000672011">
    <property type="component" value="Chromosome"/>
</dbReference>
<evidence type="ECO:0008006" key="3">
    <source>
        <dbReference type="Google" id="ProtNLM"/>
    </source>
</evidence>
<gene>
    <name evidence="1" type="ORF">J9309_09510</name>
</gene>
<keyword evidence="2" id="KW-1185">Reference proteome</keyword>
<reference evidence="2" key="2">
    <citation type="submission" date="2021-04" db="EMBL/GenBank/DDBJ databases">
        <title>Taxonomy of Flavobacteriaceae bacterium ZY171143.</title>
        <authorList>
            <person name="Li F."/>
        </authorList>
    </citation>
    <scope>NUCLEOTIDE SEQUENCE [LARGE SCALE GENOMIC DNA]</scope>
    <source>
        <strain evidence="2">ZY171143</strain>
    </source>
</reference>
<proteinExistence type="predicted"/>
<reference evidence="1 2" key="1">
    <citation type="journal article" date="2021" name="Int. J. Syst. Evol. Microbiol.">
        <title>Faecalibacter bovis sp. nov., isolated from cow faeces.</title>
        <authorList>
            <person name="Li F."/>
            <person name="Zhao W."/>
            <person name="Hong Q."/>
            <person name="Shao Q."/>
            <person name="Song J."/>
            <person name="Yang S."/>
        </authorList>
    </citation>
    <scope>NUCLEOTIDE SEQUENCE [LARGE SCALE GENOMIC DNA]</scope>
    <source>
        <strain evidence="1 2">ZY171143</strain>
    </source>
</reference>
<accession>A0ABX7XAV9</accession>
<organism evidence="1 2">
    <name type="scientific">Faecalibacter bovis</name>
    <dbReference type="NCBI Taxonomy" id="2898187"/>
    <lineage>
        <taxon>Bacteria</taxon>
        <taxon>Pseudomonadati</taxon>
        <taxon>Bacteroidota</taxon>
        <taxon>Flavobacteriia</taxon>
        <taxon>Flavobacteriales</taxon>
        <taxon>Weeksellaceae</taxon>
        <taxon>Faecalibacter</taxon>
    </lineage>
</organism>
<protein>
    <recommendedName>
        <fullName evidence="3">Lipoprotein</fullName>
    </recommendedName>
</protein>
<dbReference type="RefSeq" id="WP_230475657.1">
    <property type="nucleotide sequence ID" value="NZ_CP072842.1"/>
</dbReference>
<evidence type="ECO:0000313" key="1">
    <source>
        <dbReference type="EMBL" id="QTV05024.1"/>
    </source>
</evidence>